<keyword evidence="2" id="KW-1185">Reference proteome</keyword>
<proteinExistence type="predicted"/>
<reference evidence="1 2" key="1">
    <citation type="journal article" date="2011" name="Stand. Genomic Sci.">
        <title>Complete genome sequence of Deinococcus maricopensis type strain (LB-34).</title>
        <authorList>
            <person name="Pukall R."/>
            <person name="Zeytun A."/>
            <person name="Lucas S."/>
            <person name="Lapidus A."/>
            <person name="Hammon N."/>
            <person name="Deshpande S."/>
            <person name="Nolan M."/>
            <person name="Cheng J.F."/>
            <person name="Pitluck S."/>
            <person name="Liolios K."/>
            <person name="Pagani I."/>
            <person name="Mikhailova N."/>
            <person name="Ivanova N."/>
            <person name="Mavromatis K."/>
            <person name="Pati A."/>
            <person name="Tapia R."/>
            <person name="Han C."/>
            <person name="Goodwin L."/>
            <person name="Chen A."/>
            <person name="Palaniappan K."/>
            <person name="Land M."/>
            <person name="Hauser L."/>
            <person name="Chang Y.J."/>
            <person name="Jeffries C.D."/>
            <person name="Brambilla E.M."/>
            <person name="Rohde M."/>
            <person name="Goker M."/>
            <person name="Detter J.C."/>
            <person name="Woyke T."/>
            <person name="Bristow J."/>
            <person name="Eisen J.A."/>
            <person name="Markowitz V."/>
            <person name="Hugenholtz P."/>
            <person name="Kyrpides N.C."/>
            <person name="Klenk H.P."/>
        </authorList>
    </citation>
    <scope>NUCLEOTIDE SEQUENCE [LARGE SCALE GENOMIC DNA]</scope>
    <source>
        <strain evidence="2">DSM 21211 / LMG 22137 / NRRL B-23946 / LB-34</strain>
    </source>
</reference>
<reference evidence="2" key="2">
    <citation type="submission" date="2011-01" db="EMBL/GenBank/DDBJ databases">
        <title>The complete genome of Deinococcus maricopensis DSM 21211.</title>
        <authorList>
            <consortium name="US DOE Joint Genome Institute (JGI-PGF)"/>
            <person name="Lucas S."/>
            <person name="Copeland A."/>
            <person name="Lapidus A."/>
            <person name="Goodwin L."/>
            <person name="Pitluck S."/>
            <person name="Kyrpides N."/>
            <person name="Mavromatis K."/>
            <person name="Pagani I."/>
            <person name="Ivanova N."/>
            <person name="Ovchinnikova G."/>
            <person name="Zeytun A."/>
            <person name="Detter J.C."/>
            <person name="Han C."/>
            <person name="Land M."/>
            <person name="Hauser L."/>
            <person name="Markowitz V."/>
            <person name="Cheng J.-F."/>
            <person name="Hugenholtz P."/>
            <person name="Woyke T."/>
            <person name="Wu D."/>
            <person name="Pukall R."/>
            <person name="Gehrich-Schroeter G."/>
            <person name="Brambilla E."/>
            <person name="Klenk H.-P."/>
            <person name="Eisen J.A."/>
        </authorList>
    </citation>
    <scope>NUCLEOTIDE SEQUENCE [LARGE SCALE GENOMIC DNA]</scope>
    <source>
        <strain evidence="2">DSM 21211 / LMG 22137 / NRRL B-23946 / LB-34</strain>
    </source>
</reference>
<dbReference type="STRING" id="709986.Deima_2420"/>
<gene>
    <name evidence="1" type="ordered locus">Deima_2420</name>
</gene>
<organism evidence="1 2">
    <name type="scientific">Deinococcus maricopensis (strain DSM 21211 / LMG 22137 / NRRL B-23946 / LB-34)</name>
    <dbReference type="NCBI Taxonomy" id="709986"/>
    <lineage>
        <taxon>Bacteria</taxon>
        <taxon>Thermotogati</taxon>
        <taxon>Deinococcota</taxon>
        <taxon>Deinococci</taxon>
        <taxon>Deinococcales</taxon>
        <taxon>Deinococcaceae</taxon>
        <taxon>Deinococcus</taxon>
    </lineage>
</organism>
<protein>
    <submittedName>
        <fullName evidence="1">Uncharacterized protein</fullName>
    </submittedName>
</protein>
<dbReference type="AlphaFoldDB" id="E8UAG9"/>
<dbReference type="EMBL" id="CP002454">
    <property type="protein sequence ID" value="ADV68058.1"/>
    <property type="molecule type" value="Genomic_DNA"/>
</dbReference>
<accession>E8UAG9</accession>
<sequence length="98" mass="10469" precursor="true">MRLRFWPARCTGGPVPPVHRPAPRGALAHADGAARPGGALGLNAGFAAVWPQPYEGLSIARRSPDGRLIAAGGVTAHTHDQQFDGRLIVWDSATKRRR</sequence>
<evidence type="ECO:0000313" key="2">
    <source>
        <dbReference type="Proteomes" id="UP000008635"/>
    </source>
</evidence>
<evidence type="ECO:0000313" key="1">
    <source>
        <dbReference type="EMBL" id="ADV68058.1"/>
    </source>
</evidence>
<dbReference type="KEGG" id="dmr:Deima_2420"/>
<name>E8UAG9_DEIML</name>
<dbReference type="Proteomes" id="UP000008635">
    <property type="component" value="Chromosome"/>
</dbReference>
<dbReference type="HOGENOM" id="CLU_2329088_0_0_0"/>